<feature type="transmembrane region" description="Helical" evidence="1">
    <location>
        <begin position="527"/>
        <end position="545"/>
    </location>
</feature>
<feature type="transmembrane region" description="Helical" evidence="1">
    <location>
        <begin position="317"/>
        <end position="335"/>
    </location>
</feature>
<dbReference type="RefSeq" id="WP_144855170.1">
    <property type="nucleotide sequence ID" value="NZ_BAAAYT010000002.1"/>
</dbReference>
<evidence type="ECO:0000313" key="3">
    <source>
        <dbReference type="EMBL" id="TWD16868.1"/>
    </source>
</evidence>
<feature type="transmembrane region" description="Helical" evidence="1">
    <location>
        <begin position="466"/>
        <end position="489"/>
    </location>
</feature>
<dbReference type="OrthoDB" id="3264110at2"/>
<feature type="transmembrane region" description="Helical" evidence="1">
    <location>
        <begin position="649"/>
        <end position="667"/>
    </location>
</feature>
<feature type="transmembrane region" description="Helical" evidence="1">
    <location>
        <begin position="616"/>
        <end position="637"/>
    </location>
</feature>
<feature type="transmembrane region" description="Helical" evidence="1">
    <location>
        <begin position="552"/>
        <end position="572"/>
    </location>
</feature>
<comment type="caution">
    <text evidence="3">The sequence shown here is derived from an EMBL/GenBank/DDBJ whole genome shotgun (WGS) entry which is preliminary data.</text>
</comment>
<gene>
    <name evidence="3" type="ORF">FB557_0414</name>
</gene>
<feature type="transmembrane region" description="Helical" evidence="1">
    <location>
        <begin position="673"/>
        <end position="691"/>
    </location>
</feature>
<sequence>MIRALLALVAALLGLVAGAGGAIAEPADQPEVVLVGVAGLTWEDLEQAPTIRGLAERGATANLVVRGLHLQTCPADGWLSLGAGDRVAVPRDGSPDLTDPAAAPRCADLPSPVDGRIEGWDEIAAHNDEGKEDATLGLLARSLTAAGECVQSAGAGAGLAAAGGAGEVGSAQGCRVRLVDAGVIDEGGSARRQQVAAADAAVAGATAALPEDALVVVAGLADDGSGPRLHPVVYAGGGVEPGALRSASTRRAGVVQLPDLTVDLLERVGAEPAATSPGRALTVVGAGDAADRVEDQSAIAAQLAAANATIPVFFRTFGYSLLVVTVLGAVGWWLTRTAPVARAALRRVLTLVALTAASVPAGTYVATLTGWWRSGQPGVALAGVVGGFAVGLAAVAWVVARLARSHVDQHGEGGSHLDQRRGGGLAAVGVVGGVTALLLALDLLLRGGQAIFLSVLGLHPWDGGRFYGFGNVPFAVFVTGALLAVTAVLDPLLRSGSRRAATVLAAGLGGLVLLVDAAPFAGADGGGALALIPAVGFLVLAISGARVTLTRLALLAAATAVGFLTIAGLDYLRPEGSRSHLGRFFARLLDGDAWPVLERKLATNVDMLLGPERTALLVPVLLIVLIWALAVPGSTLARPIAGALEAHPALRPGLISLVVALTVGFLLNDSGTAIPAVSAIILLPALAVLALSGSEPSAGSPATGRRS</sequence>
<feature type="chain" id="PRO_5021836374" evidence="2">
    <location>
        <begin position="25"/>
        <end position="707"/>
    </location>
</feature>
<name>A0A560WH18_9MICO</name>
<evidence type="ECO:0000256" key="1">
    <source>
        <dbReference type="SAM" id="Phobius"/>
    </source>
</evidence>
<feature type="transmembrane region" description="Helical" evidence="1">
    <location>
        <begin position="424"/>
        <end position="446"/>
    </location>
</feature>
<evidence type="ECO:0000256" key="2">
    <source>
        <dbReference type="SAM" id="SignalP"/>
    </source>
</evidence>
<feature type="transmembrane region" description="Helical" evidence="1">
    <location>
        <begin position="378"/>
        <end position="403"/>
    </location>
</feature>
<feature type="signal peptide" evidence="2">
    <location>
        <begin position="1"/>
        <end position="24"/>
    </location>
</feature>
<dbReference type="Proteomes" id="UP000315628">
    <property type="component" value="Unassembled WGS sequence"/>
</dbReference>
<feature type="transmembrane region" description="Helical" evidence="1">
    <location>
        <begin position="501"/>
        <end position="521"/>
    </location>
</feature>
<keyword evidence="2" id="KW-0732">Signal</keyword>
<proteinExistence type="predicted"/>
<keyword evidence="1" id="KW-0812">Transmembrane</keyword>
<keyword evidence="4" id="KW-1185">Reference proteome</keyword>
<organism evidence="3 4">
    <name type="scientific">Marihabitans asiaticum</name>
    <dbReference type="NCBI Taxonomy" id="415218"/>
    <lineage>
        <taxon>Bacteria</taxon>
        <taxon>Bacillati</taxon>
        <taxon>Actinomycetota</taxon>
        <taxon>Actinomycetes</taxon>
        <taxon>Micrococcales</taxon>
        <taxon>Intrasporangiaceae</taxon>
        <taxon>Marihabitans</taxon>
    </lineage>
</organism>
<evidence type="ECO:0000313" key="4">
    <source>
        <dbReference type="Proteomes" id="UP000315628"/>
    </source>
</evidence>
<reference evidence="3 4" key="1">
    <citation type="submission" date="2019-06" db="EMBL/GenBank/DDBJ databases">
        <title>Sequencing the genomes of 1000 actinobacteria strains.</title>
        <authorList>
            <person name="Klenk H.-P."/>
        </authorList>
    </citation>
    <scope>NUCLEOTIDE SEQUENCE [LARGE SCALE GENOMIC DNA]</scope>
    <source>
        <strain evidence="3 4">DSM 18935</strain>
    </source>
</reference>
<keyword evidence="1" id="KW-1133">Transmembrane helix</keyword>
<dbReference type="AlphaFoldDB" id="A0A560WH18"/>
<protein>
    <submittedName>
        <fullName evidence="3">Uncharacterized protein</fullName>
    </submittedName>
</protein>
<dbReference type="EMBL" id="VIUW01000001">
    <property type="protein sequence ID" value="TWD16868.1"/>
    <property type="molecule type" value="Genomic_DNA"/>
</dbReference>
<accession>A0A560WH18</accession>
<keyword evidence="1" id="KW-0472">Membrane</keyword>
<feature type="transmembrane region" description="Helical" evidence="1">
    <location>
        <begin position="347"/>
        <end position="372"/>
    </location>
</feature>